<dbReference type="SUPFAM" id="SSF51182">
    <property type="entry name" value="RmlC-like cupins"/>
    <property type="match status" value="1"/>
</dbReference>
<organism evidence="3 4">
    <name type="scientific">Candidatus Chisholmbacteria bacterium RIFCSPLOWO2_01_FULL_49_14</name>
    <dbReference type="NCBI Taxonomy" id="1797593"/>
    <lineage>
        <taxon>Bacteria</taxon>
        <taxon>Candidatus Chisholmiibacteriota</taxon>
    </lineage>
</organism>
<dbReference type="AlphaFoldDB" id="A0A1G1VZI4"/>
<dbReference type="PANTHER" id="PTHR35848">
    <property type="entry name" value="OXALATE-BINDING PROTEIN"/>
    <property type="match status" value="1"/>
</dbReference>
<feature type="domain" description="Cupin type-2" evidence="2">
    <location>
        <begin position="41"/>
        <end position="104"/>
    </location>
</feature>
<dbReference type="InterPro" id="IPR011051">
    <property type="entry name" value="RmlC_Cupin_sf"/>
</dbReference>
<dbReference type="InterPro" id="IPR013096">
    <property type="entry name" value="Cupin_2"/>
</dbReference>
<dbReference type="PANTHER" id="PTHR35848:SF6">
    <property type="entry name" value="CUPIN TYPE-2 DOMAIN-CONTAINING PROTEIN"/>
    <property type="match status" value="1"/>
</dbReference>
<sequence>MKISSLEKIKEVASSHSPKIKEKVLIEKGGVPHLASFSQASFKPGQIASEHKHEDTWEVYLVEAGTGLVKVNGKVNQLKKGDCVVIEPNEAHEFINTGSEDLILTYFGIEK</sequence>
<dbReference type="EMBL" id="MHCL01000022">
    <property type="protein sequence ID" value="OGY20826.1"/>
    <property type="molecule type" value="Genomic_DNA"/>
</dbReference>
<keyword evidence="1" id="KW-0479">Metal-binding</keyword>
<gene>
    <name evidence="3" type="ORF">A3A65_02615</name>
</gene>
<dbReference type="Proteomes" id="UP000176723">
    <property type="component" value="Unassembled WGS sequence"/>
</dbReference>
<evidence type="ECO:0000313" key="3">
    <source>
        <dbReference type="EMBL" id="OGY20826.1"/>
    </source>
</evidence>
<dbReference type="InterPro" id="IPR014710">
    <property type="entry name" value="RmlC-like_jellyroll"/>
</dbReference>
<dbReference type="Pfam" id="PF07883">
    <property type="entry name" value="Cupin_2"/>
    <property type="match status" value="1"/>
</dbReference>
<dbReference type="Gene3D" id="2.60.120.10">
    <property type="entry name" value="Jelly Rolls"/>
    <property type="match status" value="1"/>
</dbReference>
<proteinExistence type="predicted"/>
<comment type="caution">
    <text evidence="3">The sequence shown here is derived from an EMBL/GenBank/DDBJ whole genome shotgun (WGS) entry which is preliminary data.</text>
</comment>
<evidence type="ECO:0000313" key="4">
    <source>
        <dbReference type="Proteomes" id="UP000176723"/>
    </source>
</evidence>
<name>A0A1G1VZI4_9BACT</name>
<reference evidence="3 4" key="1">
    <citation type="journal article" date="2016" name="Nat. Commun.">
        <title>Thousands of microbial genomes shed light on interconnected biogeochemical processes in an aquifer system.</title>
        <authorList>
            <person name="Anantharaman K."/>
            <person name="Brown C.T."/>
            <person name="Hug L.A."/>
            <person name="Sharon I."/>
            <person name="Castelle C.J."/>
            <person name="Probst A.J."/>
            <person name="Thomas B.C."/>
            <person name="Singh A."/>
            <person name="Wilkins M.J."/>
            <person name="Karaoz U."/>
            <person name="Brodie E.L."/>
            <person name="Williams K.H."/>
            <person name="Hubbard S.S."/>
            <person name="Banfield J.F."/>
        </authorList>
    </citation>
    <scope>NUCLEOTIDE SEQUENCE [LARGE SCALE GENOMIC DNA]</scope>
</reference>
<evidence type="ECO:0000259" key="2">
    <source>
        <dbReference type="Pfam" id="PF07883"/>
    </source>
</evidence>
<protein>
    <submittedName>
        <fullName evidence="3">Cupin</fullName>
    </submittedName>
</protein>
<accession>A0A1G1VZI4</accession>
<dbReference type="InterPro" id="IPR051610">
    <property type="entry name" value="GPI/OXD"/>
</dbReference>
<dbReference type="GO" id="GO:0046872">
    <property type="term" value="F:metal ion binding"/>
    <property type="evidence" value="ECO:0007669"/>
    <property type="project" value="UniProtKB-KW"/>
</dbReference>
<evidence type="ECO:0000256" key="1">
    <source>
        <dbReference type="ARBA" id="ARBA00022723"/>
    </source>
</evidence>